<sequence length="457" mass="51828">MLNLGYERKVIHGRRRLMRDDRGPPPVKRKRQESPSDKSEASDAVQQTPPHNVVCIGHHSVSLPFSHGLSQVSLKTDAASSRLDASFEETTMAADQQNSSLSREETEMKVEKKDNSTQWELEEQDCLLFQVEKKDNSTQWELEEPVPDHTYADTKDSSNTPLTMRSIHFQYLTPQDVHFYTGLPFDAFNKLILLLRANGTKVGGILGLEQQLLLTLMRLRLGLLCGDLARRFSISIATVSTIFSSMMSTLAKVMEDIVVWLPRSVVYDSMPYTFVKNGYDRTTCIFDCTEAWLQRPKKLMARAQSYSAYKGSNTIKFLTVIAPNGLIMFVSDVYGGRASDKYIVRTCGVEDYLLPGDEIMADRGFKLEPHLEAQGIRMNVPAFTRGKSQLAEKEVTKTRRIASLRIHVERAINRIKTYRIFKQALPIKSRKHINTIVFVCAGLCNLKGPLIKEQQEQ</sequence>
<evidence type="ECO:0000256" key="2">
    <source>
        <dbReference type="ARBA" id="ARBA00022723"/>
    </source>
</evidence>
<evidence type="ECO:0000259" key="4">
    <source>
        <dbReference type="Pfam" id="PF13359"/>
    </source>
</evidence>
<protein>
    <recommendedName>
        <fullName evidence="8">Dde superfamily endonuclease</fullName>
    </recommendedName>
</protein>
<dbReference type="AlphaFoldDB" id="A0AAQ4D8R7"/>
<comment type="cofactor">
    <cofactor evidence="1">
        <name>a divalent metal cation</name>
        <dbReference type="ChEBI" id="CHEBI:60240"/>
    </cofactor>
</comment>
<feature type="domain" description="Transposase Helix-turn-helix" evidence="5">
    <location>
        <begin position="206"/>
        <end position="254"/>
    </location>
</feature>
<dbReference type="EMBL" id="JARKHS020033634">
    <property type="protein sequence ID" value="KAK8758857.1"/>
    <property type="molecule type" value="Genomic_DNA"/>
</dbReference>
<dbReference type="Proteomes" id="UP001321473">
    <property type="component" value="Unassembled WGS sequence"/>
</dbReference>
<evidence type="ECO:0008006" key="8">
    <source>
        <dbReference type="Google" id="ProtNLM"/>
    </source>
</evidence>
<gene>
    <name evidence="6" type="ORF">V5799_003514</name>
</gene>
<feature type="region of interest" description="Disordered" evidence="3">
    <location>
        <begin position="9"/>
        <end position="47"/>
    </location>
</feature>
<name>A0AAQ4D8R7_AMBAM</name>
<evidence type="ECO:0000313" key="7">
    <source>
        <dbReference type="Proteomes" id="UP001321473"/>
    </source>
</evidence>
<feature type="compositionally biased region" description="Basic and acidic residues" evidence="3">
    <location>
        <begin position="32"/>
        <end position="41"/>
    </location>
</feature>
<comment type="caution">
    <text evidence="6">The sequence shown here is derived from an EMBL/GenBank/DDBJ whole genome shotgun (WGS) entry which is preliminary data.</text>
</comment>
<evidence type="ECO:0000256" key="3">
    <source>
        <dbReference type="SAM" id="MobiDB-lite"/>
    </source>
</evidence>
<evidence type="ECO:0000313" key="6">
    <source>
        <dbReference type="EMBL" id="KAK8758857.1"/>
    </source>
</evidence>
<feature type="domain" description="DDE Tnp4" evidence="4">
    <location>
        <begin position="287"/>
        <end position="445"/>
    </location>
</feature>
<keyword evidence="7" id="KW-1185">Reference proteome</keyword>
<reference evidence="6 7" key="1">
    <citation type="journal article" date="2023" name="Arcadia Sci">
        <title>De novo assembly of a long-read Amblyomma americanum tick genome.</title>
        <authorList>
            <person name="Chou S."/>
            <person name="Poskanzer K.E."/>
            <person name="Rollins M."/>
            <person name="Thuy-Boun P.S."/>
        </authorList>
    </citation>
    <scope>NUCLEOTIDE SEQUENCE [LARGE SCALE GENOMIC DNA]</scope>
    <source>
        <strain evidence="6">F_SG_1</strain>
        <tissue evidence="6">Salivary glands</tissue>
    </source>
</reference>
<dbReference type="Pfam" id="PF13613">
    <property type="entry name" value="HTH_Tnp_4"/>
    <property type="match status" value="1"/>
</dbReference>
<evidence type="ECO:0000256" key="1">
    <source>
        <dbReference type="ARBA" id="ARBA00001968"/>
    </source>
</evidence>
<dbReference type="GO" id="GO:0046872">
    <property type="term" value="F:metal ion binding"/>
    <property type="evidence" value="ECO:0007669"/>
    <property type="project" value="UniProtKB-KW"/>
</dbReference>
<accession>A0AAQ4D8R7</accession>
<dbReference type="PANTHER" id="PTHR23080">
    <property type="entry name" value="THAP DOMAIN PROTEIN"/>
    <property type="match status" value="1"/>
</dbReference>
<dbReference type="Pfam" id="PF13359">
    <property type="entry name" value="DDE_Tnp_4"/>
    <property type="match status" value="1"/>
</dbReference>
<proteinExistence type="predicted"/>
<dbReference type="InterPro" id="IPR027806">
    <property type="entry name" value="HARBI1_dom"/>
</dbReference>
<keyword evidence="2" id="KW-0479">Metal-binding</keyword>
<organism evidence="6 7">
    <name type="scientific">Amblyomma americanum</name>
    <name type="common">Lone star tick</name>
    <dbReference type="NCBI Taxonomy" id="6943"/>
    <lineage>
        <taxon>Eukaryota</taxon>
        <taxon>Metazoa</taxon>
        <taxon>Ecdysozoa</taxon>
        <taxon>Arthropoda</taxon>
        <taxon>Chelicerata</taxon>
        <taxon>Arachnida</taxon>
        <taxon>Acari</taxon>
        <taxon>Parasitiformes</taxon>
        <taxon>Ixodida</taxon>
        <taxon>Ixodoidea</taxon>
        <taxon>Ixodidae</taxon>
        <taxon>Amblyomminae</taxon>
        <taxon>Amblyomma</taxon>
    </lineage>
</organism>
<dbReference type="PANTHER" id="PTHR23080:SF143">
    <property type="entry name" value="SI:DKEY-56D12.4"/>
    <property type="match status" value="1"/>
</dbReference>
<feature type="compositionally biased region" description="Basic and acidic residues" evidence="3">
    <location>
        <begin position="102"/>
        <end position="115"/>
    </location>
</feature>
<evidence type="ECO:0000259" key="5">
    <source>
        <dbReference type="Pfam" id="PF13613"/>
    </source>
</evidence>
<dbReference type="InterPro" id="IPR027805">
    <property type="entry name" value="Transposase_HTH_dom"/>
</dbReference>
<feature type="region of interest" description="Disordered" evidence="3">
    <location>
        <begin position="91"/>
        <end position="116"/>
    </location>
</feature>